<comment type="caution">
    <text evidence="2">The sequence shown here is derived from an EMBL/GenBank/DDBJ whole genome shotgun (WGS) entry which is preliminary data.</text>
</comment>
<sequence>MSMYEQGAVSWAVGGAVCEALAGRVRCRCTSRARCRGRWAARCARRWPVECRVGNVTVVCVSQAMSMYEQGAVSWAVGGAVCEALAGRV</sequence>
<keyword evidence="3" id="KW-1185">Reference proteome</keyword>
<reference evidence="2" key="1">
    <citation type="submission" date="2022-03" db="EMBL/GenBank/DDBJ databases">
        <authorList>
            <person name="Tunstrom K."/>
        </authorList>
    </citation>
    <scope>NUCLEOTIDE SEQUENCE</scope>
</reference>
<name>A0AAU9UNK7_EUPED</name>
<dbReference type="AlphaFoldDB" id="A0AAU9UNK7"/>
<evidence type="ECO:0000313" key="2">
    <source>
        <dbReference type="EMBL" id="CAH2099692.1"/>
    </source>
</evidence>
<organism evidence="2 3">
    <name type="scientific">Euphydryas editha</name>
    <name type="common">Edith's checkerspot</name>
    <dbReference type="NCBI Taxonomy" id="104508"/>
    <lineage>
        <taxon>Eukaryota</taxon>
        <taxon>Metazoa</taxon>
        <taxon>Ecdysozoa</taxon>
        <taxon>Arthropoda</taxon>
        <taxon>Hexapoda</taxon>
        <taxon>Insecta</taxon>
        <taxon>Pterygota</taxon>
        <taxon>Neoptera</taxon>
        <taxon>Endopterygota</taxon>
        <taxon>Lepidoptera</taxon>
        <taxon>Glossata</taxon>
        <taxon>Ditrysia</taxon>
        <taxon>Papilionoidea</taxon>
        <taxon>Nymphalidae</taxon>
        <taxon>Nymphalinae</taxon>
        <taxon>Euphydryas</taxon>
    </lineage>
</organism>
<gene>
    <name evidence="1" type="ORF">EEDITHA_LOCUS14633</name>
    <name evidence="2" type="ORF">EEDITHA_LOCUS14638</name>
</gene>
<protein>
    <recommendedName>
        <fullName evidence="4">SRCR domain-containing protein</fullName>
    </recommendedName>
</protein>
<accession>A0AAU9UNK7</accession>
<dbReference type="EMBL" id="CAKOGL010000022">
    <property type="protein sequence ID" value="CAH2099687.1"/>
    <property type="molecule type" value="Genomic_DNA"/>
</dbReference>
<evidence type="ECO:0008006" key="4">
    <source>
        <dbReference type="Google" id="ProtNLM"/>
    </source>
</evidence>
<dbReference type="EMBL" id="CAKOGL010000022">
    <property type="protein sequence ID" value="CAH2099692.1"/>
    <property type="molecule type" value="Genomic_DNA"/>
</dbReference>
<evidence type="ECO:0000313" key="1">
    <source>
        <dbReference type="EMBL" id="CAH2099687.1"/>
    </source>
</evidence>
<dbReference type="Proteomes" id="UP001153954">
    <property type="component" value="Unassembled WGS sequence"/>
</dbReference>
<proteinExistence type="predicted"/>
<evidence type="ECO:0000313" key="3">
    <source>
        <dbReference type="Proteomes" id="UP001153954"/>
    </source>
</evidence>